<dbReference type="OrthoDB" id="3365660at2"/>
<evidence type="ECO:0000256" key="1">
    <source>
        <dbReference type="ARBA" id="ARBA00006817"/>
    </source>
</evidence>
<dbReference type="EMBL" id="AVPJ01000018">
    <property type="protein sequence ID" value="KGN30518.1"/>
    <property type="molecule type" value="Genomic_DNA"/>
</dbReference>
<dbReference type="STRING" id="1385520.N802_06795"/>
<dbReference type="Proteomes" id="UP000030002">
    <property type="component" value="Unassembled WGS sequence"/>
</dbReference>
<dbReference type="Pfam" id="PF08327">
    <property type="entry name" value="AHSA1"/>
    <property type="match status" value="1"/>
</dbReference>
<dbReference type="Gene3D" id="3.30.530.20">
    <property type="match status" value="1"/>
</dbReference>
<keyword evidence="4" id="KW-1185">Reference proteome</keyword>
<evidence type="ECO:0000259" key="2">
    <source>
        <dbReference type="Pfam" id="PF08327"/>
    </source>
</evidence>
<dbReference type="InterPro" id="IPR023393">
    <property type="entry name" value="START-like_dom_sf"/>
</dbReference>
<sequence length="155" mass="17385">MVDILHQVGVRATPDKVFDALTTIDGLSGWWTEDTTGSTDVGGVIQFRFPSGGFDMRVLESVPGERVVWEVVGGPEEWIGTTIDWVMFQDDKVGDWTVVNFGHRGWKEPIPFMHHCSTKWATFLLSLKELIEHGAGSPSPRDLKIIFWELEAAAR</sequence>
<comment type="caution">
    <text evidence="3">The sequence shown here is derived from an EMBL/GenBank/DDBJ whole genome shotgun (WGS) entry which is preliminary data.</text>
</comment>
<evidence type="ECO:0000313" key="4">
    <source>
        <dbReference type="Proteomes" id="UP000030002"/>
    </source>
</evidence>
<dbReference type="eggNOG" id="COG3832">
    <property type="taxonomic scope" value="Bacteria"/>
</dbReference>
<dbReference type="CDD" id="cd07814">
    <property type="entry name" value="SRPBCC_CalC_Aha1-like"/>
    <property type="match status" value="1"/>
</dbReference>
<gene>
    <name evidence="3" type="ORF">N802_06795</name>
</gene>
<feature type="domain" description="Activator of Hsp90 ATPase homologue 1/2-like C-terminal" evidence="2">
    <location>
        <begin position="12"/>
        <end position="132"/>
    </location>
</feature>
<comment type="similarity">
    <text evidence="1">Belongs to the AHA1 family.</text>
</comment>
<dbReference type="AlphaFoldDB" id="A0A0A0J0F4"/>
<dbReference type="InterPro" id="IPR013538">
    <property type="entry name" value="ASHA1/2-like_C"/>
</dbReference>
<name>A0A0A0J0F4_9MICO</name>
<dbReference type="SUPFAM" id="SSF55961">
    <property type="entry name" value="Bet v1-like"/>
    <property type="match status" value="1"/>
</dbReference>
<reference evidence="3 4" key="1">
    <citation type="submission" date="2013-08" db="EMBL/GenBank/DDBJ databases">
        <title>The genome sequence of Knoellia sinensis.</title>
        <authorList>
            <person name="Zhu W."/>
            <person name="Wang G."/>
        </authorList>
    </citation>
    <scope>NUCLEOTIDE SEQUENCE [LARGE SCALE GENOMIC DNA]</scope>
    <source>
        <strain evidence="3 4">KCTC 19936</strain>
    </source>
</reference>
<proteinExistence type="inferred from homology"/>
<dbReference type="RefSeq" id="WP_035918539.1">
    <property type="nucleotide sequence ID" value="NZ_AVPJ01000018.1"/>
</dbReference>
<protein>
    <submittedName>
        <fullName evidence="3">Activator of HSP90 ATPase</fullName>
    </submittedName>
</protein>
<accession>A0A0A0J0F4</accession>
<evidence type="ECO:0000313" key="3">
    <source>
        <dbReference type="EMBL" id="KGN30518.1"/>
    </source>
</evidence>
<organism evidence="3 4">
    <name type="scientific">Knoellia sinensis KCTC 19936</name>
    <dbReference type="NCBI Taxonomy" id="1385520"/>
    <lineage>
        <taxon>Bacteria</taxon>
        <taxon>Bacillati</taxon>
        <taxon>Actinomycetota</taxon>
        <taxon>Actinomycetes</taxon>
        <taxon>Micrococcales</taxon>
        <taxon>Intrasporangiaceae</taxon>
        <taxon>Knoellia</taxon>
    </lineage>
</organism>